<keyword evidence="1" id="KW-1133">Transmembrane helix</keyword>
<keyword evidence="1" id="KW-0812">Transmembrane</keyword>
<feature type="transmembrane region" description="Helical" evidence="1">
    <location>
        <begin position="315"/>
        <end position="331"/>
    </location>
</feature>
<organism evidence="2 3">
    <name type="scientific">Flavobacterium rakeshii</name>
    <dbReference type="NCBI Taxonomy" id="1038845"/>
    <lineage>
        <taxon>Bacteria</taxon>
        <taxon>Pseudomonadati</taxon>
        <taxon>Bacteroidota</taxon>
        <taxon>Flavobacteriia</taxon>
        <taxon>Flavobacteriales</taxon>
        <taxon>Flavobacteriaceae</taxon>
        <taxon>Flavobacterium</taxon>
    </lineage>
</organism>
<feature type="transmembrane region" description="Helical" evidence="1">
    <location>
        <begin position="176"/>
        <end position="198"/>
    </location>
</feature>
<feature type="transmembrane region" description="Helical" evidence="1">
    <location>
        <begin position="260"/>
        <end position="279"/>
    </location>
</feature>
<proteinExistence type="predicted"/>
<sequence length="361" mass="42718">MGDFFVGYYILYSFFFIIILLDLIGGFFNRKLLYLKFQDFFLFLFLIAFYILLANRSVNVGADTERYVRHYENMIYHGGDVYGSDFGFNILNKLLIYINVSPQYYLFFLSLLFVVPVYYAFKKFENVNKVYLLWFFSSLFIFISMSTNVLRQGIGGAFIMLGVSLYLNNKNNSKRFIIPFLIAPFFHFSCLLAVFVFFTSKYVSDKIVYLILFLSILLSYLGFNLNTLLVNLPIVGGLFLDRMDGYLNDNIKGYKTGFRIDFLIFNLFFIILGYYISRLKGVSDRYKKYNFVYRVYVLLTSYFIMMFNIPFSDRFGILSWIFIPFLIYPIYEMNNLQYYKLKLFSVCLGFSLFLIFNVIGV</sequence>
<dbReference type="OrthoDB" id="6683294at2"/>
<dbReference type="Proteomes" id="UP000433945">
    <property type="component" value="Unassembled WGS sequence"/>
</dbReference>
<keyword evidence="1" id="KW-0472">Membrane</keyword>
<accession>A0A6N8HEK0</accession>
<evidence type="ECO:0000256" key="1">
    <source>
        <dbReference type="SAM" id="Phobius"/>
    </source>
</evidence>
<dbReference type="InterPro" id="IPR049458">
    <property type="entry name" value="EpsG-like"/>
</dbReference>
<evidence type="ECO:0008006" key="4">
    <source>
        <dbReference type="Google" id="ProtNLM"/>
    </source>
</evidence>
<feature type="transmembrane region" description="Helical" evidence="1">
    <location>
        <begin position="133"/>
        <end position="164"/>
    </location>
</feature>
<evidence type="ECO:0000313" key="2">
    <source>
        <dbReference type="EMBL" id="MUV03627.1"/>
    </source>
</evidence>
<protein>
    <recommendedName>
        <fullName evidence="4">EpsG family protein</fullName>
    </recommendedName>
</protein>
<dbReference type="RefSeq" id="WP_157482756.1">
    <property type="nucleotide sequence ID" value="NZ_WOWP01000024.1"/>
</dbReference>
<dbReference type="Pfam" id="PF14897">
    <property type="entry name" value="EpsG"/>
    <property type="match status" value="1"/>
</dbReference>
<evidence type="ECO:0000313" key="3">
    <source>
        <dbReference type="Proteomes" id="UP000433945"/>
    </source>
</evidence>
<dbReference type="EMBL" id="WOWP01000024">
    <property type="protein sequence ID" value="MUV03627.1"/>
    <property type="molecule type" value="Genomic_DNA"/>
</dbReference>
<comment type="caution">
    <text evidence="2">The sequence shown here is derived from an EMBL/GenBank/DDBJ whole genome shotgun (WGS) entry which is preliminary data.</text>
</comment>
<feature type="transmembrane region" description="Helical" evidence="1">
    <location>
        <begin position="40"/>
        <end position="58"/>
    </location>
</feature>
<name>A0A6N8HEK0_9FLAO</name>
<dbReference type="AlphaFoldDB" id="A0A6N8HEK0"/>
<feature type="transmembrane region" description="Helical" evidence="1">
    <location>
        <begin position="343"/>
        <end position="360"/>
    </location>
</feature>
<gene>
    <name evidence="2" type="ORF">GN157_07880</name>
</gene>
<reference evidence="2 3" key="1">
    <citation type="submission" date="2019-12" db="EMBL/GenBank/DDBJ databases">
        <authorList>
            <person name="Sun J.-Q."/>
        </authorList>
    </citation>
    <scope>NUCLEOTIDE SEQUENCE [LARGE SCALE GENOMIC DNA]</scope>
    <source>
        <strain evidence="2 3">JCM 17928</strain>
    </source>
</reference>
<feature type="transmembrane region" description="Helical" evidence="1">
    <location>
        <begin position="6"/>
        <end position="28"/>
    </location>
</feature>
<feature type="transmembrane region" description="Helical" evidence="1">
    <location>
        <begin position="210"/>
        <end position="240"/>
    </location>
</feature>
<feature type="transmembrane region" description="Helical" evidence="1">
    <location>
        <begin position="104"/>
        <end position="121"/>
    </location>
</feature>
<feature type="transmembrane region" description="Helical" evidence="1">
    <location>
        <begin position="291"/>
        <end position="309"/>
    </location>
</feature>
<keyword evidence="3" id="KW-1185">Reference proteome</keyword>